<keyword evidence="1" id="KW-0732">Signal</keyword>
<reference evidence="2 3" key="1">
    <citation type="submission" date="2019-02" db="EMBL/GenBank/DDBJ databases">
        <title>Deep-cultivation of Planctomycetes and their phenomic and genomic characterization uncovers novel biology.</title>
        <authorList>
            <person name="Wiegand S."/>
            <person name="Jogler M."/>
            <person name="Boedeker C."/>
            <person name="Pinto D."/>
            <person name="Vollmers J."/>
            <person name="Rivas-Marin E."/>
            <person name="Kohn T."/>
            <person name="Peeters S.H."/>
            <person name="Heuer A."/>
            <person name="Rast P."/>
            <person name="Oberbeckmann S."/>
            <person name="Bunk B."/>
            <person name="Jeske O."/>
            <person name="Meyerdierks A."/>
            <person name="Storesund J.E."/>
            <person name="Kallscheuer N."/>
            <person name="Luecker S."/>
            <person name="Lage O.M."/>
            <person name="Pohl T."/>
            <person name="Merkel B.J."/>
            <person name="Hornburger P."/>
            <person name="Mueller R.-W."/>
            <person name="Bruemmer F."/>
            <person name="Labrenz M."/>
            <person name="Spormann A.M."/>
            <person name="Op Den Camp H."/>
            <person name="Overmann J."/>
            <person name="Amann R."/>
            <person name="Jetten M.S.M."/>
            <person name="Mascher T."/>
            <person name="Medema M.H."/>
            <person name="Devos D.P."/>
            <person name="Kaster A.-K."/>
            <person name="Ovreas L."/>
            <person name="Rohde M."/>
            <person name="Galperin M.Y."/>
            <person name="Jogler C."/>
        </authorList>
    </citation>
    <scope>NUCLEOTIDE SEQUENCE [LARGE SCALE GENOMIC DNA]</scope>
    <source>
        <strain evidence="2 3">KOR34</strain>
    </source>
</reference>
<evidence type="ECO:0000313" key="2">
    <source>
        <dbReference type="EMBL" id="TWT30160.1"/>
    </source>
</evidence>
<sequence precursor="true">MMARFLACVWVLAWAGVALAQSDYSLAVRASRFDQSDGSAVYGFQFTLSPTLLGSVDRDDDVELSITMPNGFRHEEVGSLGLVATKLDDLRPSAMAALAGSWTILERSAVEDHTYQFTLPNLTNPTLWGDAPAILSPLDGEVVPRVFDVATTVEPPSFRYELPSQEVSVSSEWLGGGAARFTIDGALDPEGGVLGLLASQWTGAPLPVANLMGSDPAAFNSTLTFIHYGAPIHLTVVPEPGAATLVELLLVAGVAGRRRFR</sequence>
<comment type="caution">
    <text evidence="2">The sequence shown here is derived from an EMBL/GenBank/DDBJ whole genome shotgun (WGS) entry which is preliminary data.</text>
</comment>
<evidence type="ECO:0000256" key="1">
    <source>
        <dbReference type="SAM" id="SignalP"/>
    </source>
</evidence>
<evidence type="ECO:0008006" key="4">
    <source>
        <dbReference type="Google" id="ProtNLM"/>
    </source>
</evidence>
<dbReference type="Proteomes" id="UP000316714">
    <property type="component" value="Unassembled WGS sequence"/>
</dbReference>
<keyword evidence="3" id="KW-1185">Reference proteome</keyword>
<feature type="chain" id="PRO_5022952152" description="PEP-CTERM protein-sorting domain-containing protein" evidence="1">
    <location>
        <begin position="21"/>
        <end position="261"/>
    </location>
</feature>
<dbReference type="AlphaFoldDB" id="A0A5C5UX50"/>
<organism evidence="2 3">
    <name type="scientific">Posidoniimonas corsicana</name>
    <dbReference type="NCBI Taxonomy" id="1938618"/>
    <lineage>
        <taxon>Bacteria</taxon>
        <taxon>Pseudomonadati</taxon>
        <taxon>Planctomycetota</taxon>
        <taxon>Planctomycetia</taxon>
        <taxon>Pirellulales</taxon>
        <taxon>Lacipirellulaceae</taxon>
        <taxon>Posidoniimonas</taxon>
    </lineage>
</organism>
<protein>
    <recommendedName>
        <fullName evidence="4">PEP-CTERM protein-sorting domain-containing protein</fullName>
    </recommendedName>
</protein>
<gene>
    <name evidence="2" type="ORF">KOR34_47180</name>
</gene>
<dbReference type="EMBL" id="SIHJ01000005">
    <property type="protein sequence ID" value="TWT30160.1"/>
    <property type="molecule type" value="Genomic_DNA"/>
</dbReference>
<name>A0A5C5UX50_9BACT</name>
<evidence type="ECO:0000313" key="3">
    <source>
        <dbReference type="Proteomes" id="UP000316714"/>
    </source>
</evidence>
<accession>A0A5C5UX50</accession>
<feature type="signal peptide" evidence="1">
    <location>
        <begin position="1"/>
        <end position="20"/>
    </location>
</feature>
<proteinExistence type="predicted"/>